<evidence type="ECO:0000313" key="8">
    <source>
        <dbReference type="Proteomes" id="UP001341281"/>
    </source>
</evidence>
<dbReference type="EMBL" id="CP144751">
    <property type="protein sequence ID" value="WVZ85744.1"/>
    <property type="molecule type" value="Genomic_DNA"/>
</dbReference>
<dbReference type="PROSITE" id="PS50827">
    <property type="entry name" value="DDT"/>
    <property type="match status" value="1"/>
</dbReference>
<dbReference type="SMART" id="SM00571">
    <property type="entry name" value="DDT"/>
    <property type="match status" value="1"/>
</dbReference>
<dbReference type="PROSITE" id="PS51136">
    <property type="entry name" value="WAC"/>
    <property type="match status" value="1"/>
</dbReference>
<evidence type="ECO:0000259" key="6">
    <source>
        <dbReference type="PROSITE" id="PS51136"/>
    </source>
</evidence>
<dbReference type="PANTHER" id="PTHR15546">
    <property type="entry name" value="BROMODOMAIN ADJACENT TO ZINC FINGER DOMAIN, 2A"/>
    <property type="match status" value="1"/>
</dbReference>
<protein>
    <recommendedName>
        <fullName evidence="9">DDT domain-containing protein</fullName>
    </recommendedName>
</protein>
<feature type="domain" description="WAC" evidence="6">
    <location>
        <begin position="59"/>
        <end position="208"/>
    </location>
</feature>
<dbReference type="Pfam" id="PF10537">
    <property type="entry name" value="WAC_Acf1_DNA_bd"/>
    <property type="match status" value="1"/>
</dbReference>
<evidence type="ECO:0000256" key="3">
    <source>
        <dbReference type="ARBA" id="ARBA00023242"/>
    </source>
</evidence>
<sequence>MDDLGGGSVAMINLCNVLIVWKEAGNGRSTRLDNRDPMPLLKRKPFSLLAQPENLDPNEEVFQVRFTKEIFRDYQYPFAWHYCQEYLNRLNLYCQKIWTCKMSGKSNLTYEEALACEQRAAVKAQQLSKELMAPVLRMVQHSRAKILSDFITFYDINIEVIKFSFNGLKFSATTSGTLRLTDLVKKVHSSLLSDFSEGLELHAKKDGSEAVCKILKVIGSGSTKLYEVGWIGQGNAVIDTSVVKADDLIRKKAHASRDTLKLFIRDSTTKTSPWMLHADLAKKYGIPTEPPVDIVNGKGLYKGRKRIVGGEDASKNLKKDEKLVELQVKYPIDDLLVKPAADEPILPKRPPLCTDFRVPVDSVGDLLMVWDFCLSFGRLLCLSPFSLSDLEDAICNKESNLVLLVEIHAALFYLPIKDEGEYFTILQNKKKIVKVTLITWAEFLCNFLEMIGKGEFSSKVGHYGLLDTGLKLKILRELVEEAIITSVVREEIGEQIDQQQALAAVKKEDARKNREYQKLNMEGLAENGRNHTDNAQDVNMCPRGQRRGKEQKNLIIFSSSKTGGGNMLLGRRPGTEMGRQPVQPSPFGKDRFFNRYWFFRQEGRPFVESADSREWGYYSTKEELDALLGSFNIKGIRERALKRQLDKSYDEISYALQKRLKDDEQEMLYEDVKLRRSSRVRAQPNKDEPCMYVNKWKQKCIV</sequence>
<proteinExistence type="predicted"/>
<dbReference type="InterPro" id="IPR018501">
    <property type="entry name" value="DDT_dom"/>
</dbReference>
<name>A0AAQ3U6F6_PASNO</name>
<dbReference type="Pfam" id="PF15613">
    <property type="entry name" value="WSD"/>
    <property type="match status" value="1"/>
</dbReference>
<accession>A0AAQ3U6F6</accession>
<comment type="subcellular location">
    <subcellularLocation>
        <location evidence="1 4">Nucleus</location>
    </subcellularLocation>
</comment>
<evidence type="ECO:0000256" key="2">
    <source>
        <dbReference type="ARBA" id="ARBA00023054"/>
    </source>
</evidence>
<dbReference type="GO" id="GO:0000785">
    <property type="term" value="C:chromatin"/>
    <property type="evidence" value="ECO:0007669"/>
    <property type="project" value="UniProtKB-ARBA"/>
</dbReference>
<dbReference type="InterPro" id="IPR053271">
    <property type="entry name" value="DDT_domain"/>
</dbReference>
<dbReference type="InterPro" id="IPR013136">
    <property type="entry name" value="WSTF_Acf1_Cbp146"/>
</dbReference>
<reference evidence="7 8" key="1">
    <citation type="submission" date="2024-02" db="EMBL/GenBank/DDBJ databases">
        <title>High-quality chromosome-scale genome assembly of Pensacola bahiagrass (Paspalum notatum Flugge var. saurae).</title>
        <authorList>
            <person name="Vega J.M."/>
            <person name="Podio M."/>
            <person name="Orjuela J."/>
            <person name="Siena L.A."/>
            <person name="Pessino S.C."/>
            <person name="Combes M.C."/>
            <person name="Mariac C."/>
            <person name="Albertini E."/>
            <person name="Pupilli F."/>
            <person name="Ortiz J.P.A."/>
            <person name="Leblanc O."/>
        </authorList>
    </citation>
    <scope>NUCLEOTIDE SEQUENCE [LARGE SCALE GENOMIC DNA]</scope>
    <source>
        <strain evidence="7">R1</strain>
        <tissue evidence="7">Leaf</tissue>
    </source>
</reference>
<dbReference type="PANTHER" id="PTHR15546:SF2">
    <property type="entry name" value="DDT DOMAIN-CONTAINING PROTEIN DDB_G0282237"/>
    <property type="match status" value="1"/>
</dbReference>
<dbReference type="InterPro" id="IPR028942">
    <property type="entry name" value="WHIM1_dom"/>
</dbReference>
<dbReference type="Pfam" id="PF15612">
    <property type="entry name" value="WHIM1"/>
    <property type="match status" value="1"/>
</dbReference>
<gene>
    <name evidence="7" type="ORF">U9M48_032633</name>
</gene>
<dbReference type="Proteomes" id="UP001341281">
    <property type="component" value="Chromosome 07"/>
</dbReference>
<keyword evidence="3 4" id="KW-0539">Nucleus</keyword>
<evidence type="ECO:0000259" key="5">
    <source>
        <dbReference type="PROSITE" id="PS50827"/>
    </source>
</evidence>
<dbReference type="Pfam" id="PF02791">
    <property type="entry name" value="DDT"/>
    <property type="match status" value="1"/>
</dbReference>
<evidence type="ECO:0008006" key="9">
    <source>
        <dbReference type="Google" id="ProtNLM"/>
    </source>
</evidence>
<evidence type="ECO:0000313" key="7">
    <source>
        <dbReference type="EMBL" id="WVZ85744.1"/>
    </source>
</evidence>
<organism evidence="7 8">
    <name type="scientific">Paspalum notatum var. saurae</name>
    <dbReference type="NCBI Taxonomy" id="547442"/>
    <lineage>
        <taxon>Eukaryota</taxon>
        <taxon>Viridiplantae</taxon>
        <taxon>Streptophyta</taxon>
        <taxon>Embryophyta</taxon>
        <taxon>Tracheophyta</taxon>
        <taxon>Spermatophyta</taxon>
        <taxon>Magnoliopsida</taxon>
        <taxon>Liliopsida</taxon>
        <taxon>Poales</taxon>
        <taxon>Poaceae</taxon>
        <taxon>PACMAD clade</taxon>
        <taxon>Panicoideae</taxon>
        <taxon>Andropogonodae</taxon>
        <taxon>Paspaleae</taxon>
        <taxon>Paspalinae</taxon>
        <taxon>Paspalum</taxon>
    </lineage>
</organism>
<dbReference type="AlphaFoldDB" id="A0AAQ3U6F6"/>
<dbReference type="InterPro" id="IPR028941">
    <property type="entry name" value="WHIM2_dom"/>
</dbReference>
<evidence type="ECO:0000256" key="4">
    <source>
        <dbReference type="PROSITE-ProRule" id="PRU00475"/>
    </source>
</evidence>
<keyword evidence="2" id="KW-0175">Coiled coil</keyword>
<feature type="domain" description="DDT" evidence="5">
    <location>
        <begin position="360"/>
        <end position="421"/>
    </location>
</feature>
<dbReference type="GO" id="GO:0005634">
    <property type="term" value="C:nucleus"/>
    <property type="evidence" value="ECO:0007669"/>
    <property type="project" value="UniProtKB-SubCell"/>
</dbReference>
<keyword evidence="8" id="KW-1185">Reference proteome</keyword>
<evidence type="ECO:0000256" key="1">
    <source>
        <dbReference type="ARBA" id="ARBA00004123"/>
    </source>
</evidence>